<dbReference type="EMBL" id="KN819356">
    <property type="protein sequence ID" value="KIJ13066.1"/>
    <property type="molecule type" value="Genomic_DNA"/>
</dbReference>
<dbReference type="HOGENOM" id="CLU_065200_6_0_1"/>
<keyword evidence="5" id="KW-0808">Transferase</keyword>
<dbReference type="Pfam" id="PF04140">
    <property type="entry name" value="ICMT"/>
    <property type="match status" value="1"/>
</dbReference>
<evidence type="ECO:0000256" key="2">
    <source>
        <dbReference type="ARBA" id="ARBA00022692"/>
    </source>
</evidence>
<dbReference type="OrthoDB" id="422086at2759"/>
<reference evidence="8" key="2">
    <citation type="submission" date="2015-01" db="EMBL/GenBank/DDBJ databases">
        <title>Evolutionary Origins and Diversification of the Mycorrhizal Mutualists.</title>
        <authorList>
            <consortium name="DOE Joint Genome Institute"/>
            <consortium name="Mycorrhizal Genomics Consortium"/>
            <person name="Kohler A."/>
            <person name="Kuo A."/>
            <person name="Nagy L.G."/>
            <person name="Floudas D."/>
            <person name="Copeland A."/>
            <person name="Barry K.W."/>
            <person name="Cichocki N."/>
            <person name="Veneault-Fourrey C."/>
            <person name="LaButti K."/>
            <person name="Lindquist E.A."/>
            <person name="Lipzen A."/>
            <person name="Lundell T."/>
            <person name="Morin E."/>
            <person name="Murat C."/>
            <person name="Riley R."/>
            <person name="Ohm R."/>
            <person name="Sun H."/>
            <person name="Tunlid A."/>
            <person name="Henrissat B."/>
            <person name="Grigoriev I.V."/>
            <person name="Hibbett D.S."/>
            <person name="Martin F."/>
        </authorList>
    </citation>
    <scope>NUCLEOTIDE SEQUENCE [LARGE SCALE GENOMIC DNA]</scope>
    <source>
        <strain evidence="8">ATCC 200175</strain>
    </source>
</reference>
<evidence type="ECO:0000256" key="3">
    <source>
        <dbReference type="ARBA" id="ARBA00022989"/>
    </source>
</evidence>
<dbReference type="PANTHER" id="PTHR12714">
    <property type="entry name" value="PROTEIN-S ISOPRENYLCYSTEINE O-METHYLTRANSFERASE"/>
    <property type="match status" value="1"/>
</dbReference>
<sequence length="233" mass="25714">MALLLLRTSLVFVQAVCNHLACKPPNKTLAKQRYHTEEAYVLQIAPLIFKLHTLLLWLAAALEAVSALLYYTGASLSPALSAHVDAVTCQSSRSLLTPMFVTGVVLSALGMFIRLRCFQELGELFTFDLTIHPNHKLVTSGLYAYVRHPSYTGSLLLIMGLTFSHLTPGSWAMECSPLGPVGSCLLWAAWWIWSLSVATSRAVAEDNELRKLFGSQWDAYAATVRSWFVPGLL</sequence>
<comment type="caution">
    <text evidence="5">Lacks conserved residue(s) required for the propagation of feature annotation.</text>
</comment>
<keyword evidence="4 5" id="KW-0472">Membrane</keyword>
<dbReference type="Gene3D" id="1.20.120.1630">
    <property type="match status" value="1"/>
</dbReference>
<keyword evidence="5" id="KW-0949">S-adenosyl-L-methionine</keyword>
<dbReference type="Proteomes" id="UP000053647">
    <property type="component" value="Unassembled WGS sequence"/>
</dbReference>
<comment type="catalytic activity">
    <reaction evidence="5">
        <text>[protein]-C-terminal S-[(2E,6E)-farnesyl]-L-cysteine + S-adenosyl-L-methionine = [protein]-C-terminal S-[(2E,6E)-farnesyl]-L-cysteine methyl ester + S-adenosyl-L-homocysteine</text>
        <dbReference type="Rhea" id="RHEA:21672"/>
        <dbReference type="Rhea" id="RHEA-COMP:12125"/>
        <dbReference type="Rhea" id="RHEA-COMP:12126"/>
        <dbReference type="ChEBI" id="CHEBI:57856"/>
        <dbReference type="ChEBI" id="CHEBI:59789"/>
        <dbReference type="ChEBI" id="CHEBI:90510"/>
        <dbReference type="ChEBI" id="CHEBI:90511"/>
        <dbReference type="EC" id="2.1.1.100"/>
    </reaction>
</comment>
<evidence type="ECO:0000256" key="6">
    <source>
        <dbReference type="SAM" id="SignalP"/>
    </source>
</evidence>
<keyword evidence="5" id="KW-0489">Methyltransferase</keyword>
<organism evidence="7 8">
    <name type="scientific">Paxillus involutus ATCC 200175</name>
    <dbReference type="NCBI Taxonomy" id="664439"/>
    <lineage>
        <taxon>Eukaryota</taxon>
        <taxon>Fungi</taxon>
        <taxon>Dikarya</taxon>
        <taxon>Basidiomycota</taxon>
        <taxon>Agaricomycotina</taxon>
        <taxon>Agaricomycetes</taxon>
        <taxon>Agaricomycetidae</taxon>
        <taxon>Boletales</taxon>
        <taxon>Paxilineae</taxon>
        <taxon>Paxillaceae</taxon>
        <taxon>Paxillus</taxon>
    </lineage>
</organism>
<feature type="chain" id="PRO_5012407259" description="Protein-S-isoprenylcysteine O-methyltransferase" evidence="6">
    <location>
        <begin position="16"/>
        <end position="233"/>
    </location>
</feature>
<dbReference type="PANTHER" id="PTHR12714:SF9">
    <property type="entry name" value="PROTEIN-S-ISOPRENYLCYSTEINE O-METHYLTRANSFERASE"/>
    <property type="match status" value="1"/>
</dbReference>
<evidence type="ECO:0000256" key="4">
    <source>
        <dbReference type="ARBA" id="ARBA00023136"/>
    </source>
</evidence>
<keyword evidence="3 5" id="KW-1133">Transmembrane helix</keyword>
<keyword evidence="6" id="KW-0732">Signal</keyword>
<proteinExistence type="inferred from homology"/>
<keyword evidence="8" id="KW-1185">Reference proteome</keyword>
<evidence type="ECO:0000256" key="1">
    <source>
        <dbReference type="ARBA" id="ARBA00004141"/>
    </source>
</evidence>
<dbReference type="GO" id="GO:0032259">
    <property type="term" value="P:methylation"/>
    <property type="evidence" value="ECO:0007669"/>
    <property type="project" value="UniProtKB-KW"/>
</dbReference>
<dbReference type="AlphaFoldDB" id="A0A0C9U0L6"/>
<dbReference type="InterPro" id="IPR007269">
    <property type="entry name" value="ICMT_MeTrfase"/>
</dbReference>
<gene>
    <name evidence="7" type="ORF">PAXINDRAFT_100886</name>
</gene>
<dbReference type="GO" id="GO:0004671">
    <property type="term" value="F:protein C-terminal S-isoprenylcysteine carboxyl O-methyltransferase activity"/>
    <property type="evidence" value="ECO:0007669"/>
    <property type="project" value="UniProtKB-EC"/>
</dbReference>
<reference evidence="7 8" key="1">
    <citation type="submission" date="2014-06" db="EMBL/GenBank/DDBJ databases">
        <authorList>
            <consortium name="DOE Joint Genome Institute"/>
            <person name="Kuo A."/>
            <person name="Kohler A."/>
            <person name="Nagy L.G."/>
            <person name="Floudas D."/>
            <person name="Copeland A."/>
            <person name="Barry K.W."/>
            <person name="Cichocki N."/>
            <person name="Veneault-Fourrey C."/>
            <person name="LaButti K."/>
            <person name="Lindquist E.A."/>
            <person name="Lipzen A."/>
            <person name="Lundell T."/>
            <person name="Morin E."/>
            <person name="Murat C."/>
            <person name="Sun H."/>
            <person name="Tunlid A."/>
            <person name="Henrissat B."/>
            <person name="Grigoriev I.V."/>
            <person name="Hibbett D.S."/>
            <person name="Martin F."/>
            <person name="Nordberg H.P."/>
            <person name="Cantor M.N."/>
            <person name="Hua S.X."/>
        </authorList>
    </citation>
    <scope>NUCLEOTIDE SEQUENCE [LARGE SCALE GENOMIC DNA]</scope>
    <source>
        <strain evidence="7 8">ATCC 200175</strain>
    </source>
</reference>
<dbReference type="GO" id="GO:0005789">
    <property type="term" value="C:endoplasmic reticulum membrane"/>
    <property type="evidence" value="ECO:0007669"/>
    <property type="project" value="UniProtKB-SubCell"/>
</dbReference>
<dbReference type="EC" id="2.1.1.100" evidence="5"/>
<keyword evidence="2 5" id="KW-0812">Transmembrane</keyword>
<evidence type="ECO:0000313" key="8">
    <source>
        <dbReference type="Proteomes" id="UP000053647"/>
    </source>
</evidence>
<feature type="signal peptide" evidence="6">
    <location>
        <begin position="1"/>
        <end position="15"/>
    </location>
</feature>
<comment type="subcellular location">
    <subcellularLocation>
        <location evidence="5">Endoplasmic reticulum membrane</location>
        <topology evidence="5">Multi-pass membrane protein</topology>
    </subcellularLocation>
    <subcellularLocation>
        <location evidence="1">Membrane</location>
        <topology evidence="1">Multi-pass membrane protein</topology>
    </subcellularLocation>
</comment>
<comment type="similarity">
    <text evidence="5">Belongs to the class VI-like SAM-binding methyltransferase superfamily. Isoprenylcysteine carboxyl methyltransferase family.</text>
</comment>
<evidence type="ECO:0000256" key="5">
    <source>
        <dbReference type="RuleBase" id="RU362022"/>
    </source>
</evidence>
<keyword evidence="5" id="KW-0256">Endoplasmic reticulum</keyword>
<protein>
    <recommendedName>
        <fullName evidence="5">Protein-S-isoprenylcysteine O-methyltransferase</fullName>
        <ecNumber evidence="5">2.1.1.100</ecNumber>
    </recommendedName>
</protein>
<evidence type="ECO:0000313" key="7">
    <source>
        <dbReference type="EMBL" id="KIJ13066.1"/>
    </source>
</evidence>
<accession>A0A0C9U0L6</accession>
<name>A0A0C9U0L6_PAXIN</name>
<feature type="transmembrane region" description="Helical" evidence="5">
    <location>
        <begin position="96"/>
        <end position="115"/>
    </location>
</feature>